<protein>
    <recommendedName>
        <fullName evidence="3">Excreted virulence factor EspC (Type VII ESX diderm)</fullName>
    </recommendedName>
</protein>
<dbReference type="RefSeq" id="WP_265381842.1">
    <property type="nucleotide sequence ID" value="NZ_CP110615.1"/>
</dbReference>
<reference evidence="1" key="1">
    <citation type="submission" date="2022-10" db="EMBL/GenBank/DDBJ databases">
        <title>Rhodococcus sp.75.</title>
        <authorList>
            <person name="Sun M."/>
        </authorList>
    </citation>
    <scope>NUCLEOTIDE SEQUENCE</scope>
    <source>
        <strain evidence="1">75</strain>
    </source>
</reference>
<gene>
    <name evidence="1" type="ORF">RHODO2019_11005</name>
</gene>
<accession>A0ABY6NWX2</accession>
<dbReference type="EMBL" id="CP110615">
    <property type="protein sequence ID" value="UZJ23734.1"/>
    <property type="molecule type" value="Genomic_DNA"/>
</dbReference>
<keyword evidence="2" id="KW-1185">Reference proteome</keyword>
<dbReference type="Proteomes" id="UP001164965">
    <property type="component" value="Chromosome"/>
</dbReference>
<proteinExistence type="predicted"/>
<name>A0ABY6NWX2_9NOCA</name>
<sequence>MSLAVPGLPSDVEATFNEAQALREYALAQIAASVADLKLAADMVAGLIEPALRCAEALSEFVDIFDAEAAAIHHEAGLAGRLIPYLDN</sequence>
<organism evidence="1 2">
    <name type="scientific">Rhodococcus antarcticus</name>
    <dbReference type="NCBI Taxonomy" id="2987751"/>
    <lineage>
        <taxon>Bacteria</taxon>
        <taxon>Bacillati</taxon>
        <taxon>Actinomycetota</taxon>
        <taxon>Actinomycetes</taxon>
        <taxon>Mycobacteriales</taxon>
        <taxon>Nocardiaceae</taxon>
        <taxon>Rhodococcus</taxon>
    </lineage>
</organism>
<evidence type="ECO:0000313" key="1">
    <source>
        <dbReference type="EMBL" id="UZJ23734.1"/>
    </source>
</evidence>
<evidence type="ECO:0008006" key="3">
    <source>
        <dbReference type="Google" id="ProtNLM"/>
    </source>
</evidence>
<evidence type="ECO:0000313" key="2">
    <source>
        <dbReference type="Proteomes" id="UP001164965"/>
    </source>
</evidence>